<dbReference type="RefSeq" id="WP_160842617.1">
    <property type="nucleotide sequence ID" value="NZ_WVHT01000001.1"/>
</dbReference>
<dbReference type="EMBL" id="WVHT01000001">
    <property type="protein sequence ID" value="MXV49507.1"/>
    <property type="molecule type" value="Genomic_DNA"/>
</dbReference>
<sequence>MKHHFTIFFLFIGLISFGQTKPTESLASQLKADIGFEGIGLSYEPKLLNQLTIQCSGGIGGYYSVSESSFDYDLNPTKPAFFVSVNPKFFIAQKTRALKSKDTRLNSGNYMLSALSKLILDGTRDCVSITKSIFKSYGQLD</sequence>
<dbReference type="AlphaFoldDB" id="A0A7K1Y4K0"/>
<accession>A0A7K1Y4K0</accession>
<evidence type="ECO:0000313" key="1">
    <source>
        <dbReference type="EMBL" id="MXV49507.1"/>
    </source>
</evidence>
<organism evidence="1 2">
    <name type="scientific">Hufsiella arboris</name>
    <dbReference type="NCBI Taxonomy" id="2695275"/>
    <lineage>
        <taxon>Bacteria</taxon>
        <taxon>Pseudomonadati</taxon>
        <taxon>Bacteroidota</taxon>
        <taxon>Sphingobacteriia</taxon>
        <taxon>Sphingobacteriales</taxon>
        <taxon>Sphingobacteriaceae</taxon>
        <taxon>Hufsiella</taxon>
    </lineage>
</organism>
<dbReference type="Proteomes" id="UP000466586">
    <property type="component" value="Unassembled WGS sequence"/>
</dbReference>
<name>A0A7K1Y4K0_9SPHI</name>
<evidence type="ECO:0000313" key="2">
    <source>
        <dbReference type="Proteomes" id="UP000466586"/>
    </source>
</evidence>
<reference evidence="1 2" key="1">
    <citation type="submission" date="2019-11" db="EMBL/GenBank/DDBJ databases">
        <title>Pedobacter sp. HMF7647 Genome sequencing and assembly.</title>
        <authorList>
            <person name="Kang H."/>
            <person name="Kim H."/>
            <person name="Joh K."/>
        </authorList>
    </citation>
    <scope>NUCLEOTIDE SEQUENCE [LARGE SCALE GENOMIC DNA]</scope>
    <source>
        <strain evidence="1 2">HMF7647</strain>
    </source>
</reference>
<keyword evidence="2" id="KW-1185">Reference proteome</keyword>
<comment type="caution">
    <text evidence="1">The sequence shown here is derived from an EMBL/GenBank/DDBJ whole genome shotgun (WGS) entry which is preliminary data.</text>
</comment>
<protein>
    <submittedName>
        <fullName evidence="1">Uncharacterized protein</fullName>
    </submittedName>
</protein>
<gene>
    <name evidence="1" type="ORF">GS399_00865</name>
</gene>
<proteinExistence type="predicted"/>